<dbReference type="EMBL" id="MDYL01000001">
    <property type="protein sequence ID" value="OQD78423.1"/>
    <property type="molecule type" value="Genomic_DNA"/>
</dbReference>
<evidence type="ECO:0000256" key="1">
    <source>
        <dbReference type="SAM" id="MobiDB-lite"/>
    </source>
</evidence>
<keyword evidence="4" id="KW-1185">Reference proteome</keyword>
<reference evidence="4" key="1">
    <citation type="journal article" date="2017" name="Nat. Microbiol.">
        <title>Global analysis of biosynthetic gene clusters reveals vast potential of secondary metabolite production in Penicillium species.</title>
        <authorList>
            <person name="Nielsen J.C."/>
            <person name="Grijseels S."/>
            <person name="Prigent S."/>
            <person name="Ji B."/>
            <person name="Dainat J."/>
            <person name="Nielsen K.F."/>
            <person name="Frisvad J.C."/>
            <person name="Workman M."/>
            <person name="Nielsen J."/>
        </authorList>
    </citation>
    <scope>NUCLEOTIDE SEQUENCE [LARGE SCALE GENOMIC DNA]</scope>
    <source>
        <strain evidence="4">IBT 11843</strain>
    </source>
</reference>
<dbReference type="Proteomes" id="UP000191522">
    <property type="component" value="Unassembled WGS sequence"/>
</dbReference>
<feature type="compositionally biased region" description="Basic residues" evidence="1">
    <location>
        <begin position="230"/>
        <end position="253"/>
    </location>
</feature>
<feature type="domain" description="Glycine zipper 2TM" evidence="2">
    <location>
        <begin position="186"/>
        <end position="222"/>
    </location>
</feature>
<feature type="region of interest" description="Disordered" evidence="1">
    <location>
        <begin position="52"/>
        <end position="186"/>
    </location>
</feature>
<dbReference type="Pfam" id="PF05433">
    <property type="entry name" value="Rick_17kDa_Anti"/>
    <property type="match status" value="1"/>
</dbReference>
<dbReference type="GO" id="GO:0019867">
    <property type="term" value="C:outer membrane"/>
    <property type="evidence" value="ECO:0007669"/>
    <property type="project" value="InterPro"/>
</dbReference>
<proteinExistence type="predicted"/>
<protein>
    <recommendedName>
        <fullName evidence="2">Glycine zipper 2TM domain-containing protein</fullName>
    </recommendedName>
</protein>
<dbReference type="OMA" id="DIGHYAQ"/>
<name>A0A1V6PNE4_PENDC</name>
<dbReference type="OrthoDB" id="4368344at2759"/>
<feature type="compositionally biased region" description="Low complexity" evidence="1">
    <location>
        <begin position="65"/>
        <end position="78"/>
    </location>
</feature>
<feature type="region of interest" description="Disordered" evidence="1">
    <location>
        <begin position="222"/>
        <end position="260"/>
    </location>
</feature>
<feature type="compositionally biased region" description="Basic and acidic residues" evidence="1">
    <location>
        <begin position="161"/>
        <end position="173"/>
    </location>
</feature>
<dbReference type="AlphaFoldDB" id="A0A1V6PNE4"/>
<evidence type="ECO:0000259" key="2">
    <source>
        <dbReference type="Pfam" id="PF05433"/>
    </source>
</evidence>
<evidence type="ECO:0000313" key="3">
    <source>
        <dbReference type="EMBL" id="OQD78423.1"/>
    </source>
</evidence>
<dbReference type="PANTHER" id="PTHR37014:SF9">
    <property type="entry name" value="CONSERVED HISTIDINE-RICH PROTEIN (AFU_ORTHOLOGUE AFUA_1G11910)"/>
    <property type="match status" value="1"/>
</dbReference>
<dbReference type="PANTHER" id="PTHR37014">
    <property type="entry name" value="EXPRESSION LETHALITY PROTEIN HEL10, PUTATIVE (AFU_ORTHOLOGUE AFUA_1G06580)-RELATED"/>
    <property type="match status" value="1"/>
</dbReference>
<evidence type="ECO:0000313" key="4">
    <source>
        <dbReference type="Proteomes" id="UP000191522"/>
    </source>
</evidence>
<sequence length="260" mass="28791">MMYEPQSSVIRLSIRRFPIYKSVALIYFSSHLHYTTMADPYDPYTSYSTPTPGSVGYYPPEEQVRPQYPSRYQQQPYSAADPQPDPNYAYPPQPSPYHLGPEPYQPDRSYTPVGQPDHLGPIAGFPPTSSGKVPENLGYYGAAEQPRYAPSNPHASSSDSNTRENSGEIRQGEQDEDPGSERGIGSSLAGGAAGYYFGHKKDHGLLGALGGAIIGNMLENKVKGHDRPSHGHRHSHGGHHHHHHHGHHSRSRSRGREDDY</sequence>
<gene>
    <name evidence="3" type="ORF">PENDEC_c001G03907</name>
</gene>
<comment type="caution">
    <text evidence="3">The sequence shown here is derived from an EMBL/GenBank/DDBJ whole genome shotgun (WGS) entry which is preliminary data.</text>
</comment>
<feature type="compositionally biased region" description="Pro residues" evidence="1">
    <location>
        <begin position="83"/>
        <end position="95"/>
    </location>
</feature>
<organism evidence="3 4">
    <name type="scientific">Penicillium decumbens</name>
    <dbReference type="NCBI Taxonomy" id="69771"/>
    <lineage>
        <taxon>Eukaryota</taxon>
        <taxon>Fungi</taxon>
        <taxon>Dikarya</taxon>
        <taxon>Ascomycota</taxon>
        <taxon>Pezizomycotina</taxon>
        <taxon>Eurotiomycetes</taxon>
        <taxon>Eurotiomycetidae</taxon>
        <taxon>Eurotiales</taxon>
        <taxon>Aspergillaceae</taxon>
        <taxon>Penicillium</taxon>
    </lineage>
</organism>
<dbReference type="InterPro" id="IPR008816">
    <property type="entry name" value="Gly_zipper_2TM_dom"/>
</dbReference>
<dbReference type="STRING" id="69771.A0A1V6PNE4"/>
<accession>A0A1V6PNE4</accession>